<dbReference type="Pfam" id="PF08889">
    <property type="entry name" value="WbqC"/>
    <property type="match status" value="1"/>
</dbReference>
<protein>
    <submittedName>
        <fullName evidence="1">WbqC family protein</fullName>
    </submittedName>
</protein>
<reference evidence="1 2" key="1">
    <citation type="journal article" date="2018" name="Arch. Microbiol.">
        <title>Hymenobacter segetis sp. nov., isolated from soil.</title>
        <authorList>
            <person name="Ten L.N."/>
            <person name="Lim S.J."/>
            <person name="Kim B.O."/>
            <person name="Kang I.K."/>
            <person name="Jung H.Y."/>
        </authorList>
    </citation>
    <scope>NUCLEOTIDE SEQUENCE [LARGE SCALE GENOMIC DNA]</scope>
    <source>
        <strain evidence="1 2">S7-3-11</strain>
    </source>
</reference>
<dbReference type="Proteomes" id="UP001479606">
    <property type="component" value="Unassembled WGS sequence"/>
</dbReference>
<evidence type="ECO:0000313" key="1">
    <source>
        <dbReference type="EMBL" id="MEL5995610.1"/>
    </source>
</evidence>
<name>A0ABU9LY64_9BACT</name>
<organism evidence="1 2">
    <name type="scientific">Hymenobacter segetis</name>
    <dbReference type="NCBI Taxonomy" id="2025509"/>
    <lineage>
        <taxon>Bacteria</taxon>
        <taxon>Pseudomonadati</taxon>
        <taxon>Bacteroidota</taxon>
        <taxon>Cytophagia</taxon>
        <taxon>Cytophagales</taxon>
        <taxon>Hymenobacteraceae</taxon>
        <taxon>Hymenobacter</taxon>
    </lineage>
</organism>
<accession>A0ABU9LY64</accession>
<sequence length="238" mass="27288">MNLVIMQPYLFPYVGYFQLLTAADRFVVYDDVQFIKGGWINRNQLLVNGQPWMFTVPLDQPSPNRLIRDIELRPRDLWQPKLLQTISQNYRRAPHYEPVFELIKQIFEADARTIADLVRNSLQQIVQYLNLPVQLIPSSDIYNNAHLRAQARVVDICQQEGATCYINAMGGRALYDGETFQQAGISLKFIQPELPPYPQQVKNGEFVPGLSIVDALMHNSKPEIHSLLQSYSLRAAEG</sequence>
<gene>
    <name evidence="1" type="ORF">AAFH49_15450</name>
</gene>
<comment type="caution">
    <text evidence="1">The sequence shown here is derived from an EMBL/GenBank/DDBJ whole genome shotgun (WGS) entry which is preliminary data.</text>
</comment>
<dbReference type="RefSeq" id="WP_342299570.1">
    <property type="nucleotide sequence ID" value="NZ_JBCEVZ010000041.1"/>
</dbReference>
<keyword evidence="2" id="KW-1185">Reference proteome</keyword>
<dbReference type="InterPro" id="IPR014985">
    <property type="entry name" value="WbqC"/>
</dbReference>
<evidence type="ECO:0000313" key="2">
    <source>
        <dbReference type="Proteomes" id="UP001479606"/>
    </source>
</evidence>
<dbReference type="EMBL" id="JBCEVZ010000041">
    <property type="protein sequence ID" value="MEL5995610.1"/>
    <property type="molecule type" value="Genomic_DNA"/>
</dbReference>
<proteinExistence type="predicted"/>